<organism evidence="2 3">
    <name type="scientific">Actinomyces glycerinitolerans</name>
    <dbReference type="NCBI Taxonomy" id="1892869"/>
    <lineage>
        <taxon>Bacteria</taxon>
        <taxon>Bacillati</taxon>
        <taxon>Actinomycetota</taxon>
        <taxon>Actinomycetes</taxon>
        <taxon>Actinomycetales</taxon>
        <taxon>Actinomycetaceae</taxon>
        <taxon>Actinomyces</taxon>
    </lineage>
</organism>
<evidence type="ECO:0008006" key="4">
    <source>
        <dbReference type="Google" id="ProtNLM"/>
    </source>
</evidence>
<sequence length="260" mass="27265">MSFVDVLASETRKALTLPSLRLTVTLTILLMASYCALDARGARSALLSGQDAMGPQELGVYALANLAFLPVIAAVLIASSEHVGGQLTDSILAVPRRHLLVLAKLTLAAMLIFAEAALLSIMILAFYQGGLGSISVFASGAGTHYLASLAMGTAYWTLLGLFSTSVAMVVRSQTTVLAVMILLTGAGMAFLMINKVFQYLPTNAGLMMFIGDQTEDLANPPDLEPTPATAVVVAWVLAAIATALVAIKRRDVGARQVTPQ</sequence>
<evidence type="ECO:0000256" key="1">
    <source>
        <dbReference type="SAM" id="Phobius"/>
    </source>
</evidence>
<dbReference type="EMBL" id="FQTT01000009">
    <property type="protein sequence ID" value="SHE24956.1"/>
    <property type="molecule type" value="Genomic_DNA"/>
</dbReference>
<evidence type="ECO:0000313" key="2">
    <source>
        <dbReference type="EMBL" id="SHE24956.1"/>
    </source>
</evidence>
<dbReference type="STRING" id="1892869.ACGLYG10_1168"/>
<dbReference type="Proteomes" id="UP000184291">
    <property type="component" value="Unassembled WGS sequence"/>
</dbReference>
<accession>A0A1M4RYB0</accession>
<keyword evidence="1" id="KW-1133">Transmembrane helix</keyword>
<feature type="transmembrane region" description="Helical" evidence="1">
    <location>
        <begin position="153"/>
        <end position="170"/>
    </location>
</feature>
<keyword evidence="1" id="KW-0812">Transmembrane</keyword>
<feature type="transmembrane region" description="Helical" evidence="1">
    <location>
        <begin position="99"/>
        <end position="119"/>
    </location>
</feature>
<keyword evidence="1" id="KW-0472">Membrane</keyword>
<feature type="transmembrane region" description="Helical" evidence="1">
    <location>
        <begin position="58"/>
        <end position="79"/>
    </location>
</feature>
<feature type="transmembrane region" description="Helical" evidence="1">
    <location>
        <begin position="177"/>
        <end position="197"/>
    </location>
</feature>
<keyword evidence="3" id="KW-1185">Reference proteome</keyword>
<reference evidence="3" key="1">
    <citation type="submission" date="2016-09" db="EMBL/GenBank/DDBJ databases">
        <authorList>
            <person name="Strepis N."/>
        </authorList>
    </citation>
    <scope>NUCLEOTIDE SEQUENCE [LARGE SCALE GENOMIC DNA]</scope>
</reference>
<dbReference type="AlphaFoldDB" id="A0A1M4RYB0"/>
<evidence type="ECO:0000313" key="3">
    <source>
        <dbReference type="Proteomes" id="UP000184291"/>
    </source>
</evidence>
<proteinExistence type="predicted"/>
<feature type="transmembrane region" description="Helical" evidence="1">
    <location>
        <begin position="228"/>
        <end position="247"/>
    </location>
</feature>
<dbReference type="RefSeq" id="WP_139240859.1">
    <property type="nucleotide sequence ID" value="NZ_FQTT01000009.1"/>
</dbReference>
<gene>
    <name evidence="2" type="ORF">ACGLYG10_1168</name>
</gene>
<protein>
    <recommendedName>
        <fullName evidence="4">Abc-2 family transporter protein</fullName>
    </recommendedName>
</protein>
<feature type="transmembrane region" description="Helical" evidence="1">
    <location>
        <begin position="20"/>
        <end position="37"/>
    </location>
</feature>
<name>A0A1M4RYB0_9ACTO</name>